<keyword evidence="4" id="KW-1185">Reference proteome</keyword>
<evidence type="ECO:0000256" key="1">
    <source>
        <dbReference type="SAM" id="Phobius"/>
    </source>
</evidence>
<keyword evidence="1" id="KW-0472">Membrane</keyword>
<feature type="transmembrane region" description="Helical" evidence="1">
    <location>
        <begin position="269"/>
        <end position="287"/>
    </location>
</feature>
<gene>
    <name evidence="3" type="ORF">JIN87_17430</name>
</gene>
<sequence>MSLQPTFRRSVLFVLVLVTLSFGWWPYSFLPENDVSYATQEQALRFNGLHERGDFSSRGVAYSEELLDTRAWEGVTIKLELRGRPRKSGLGVFLEFFEEGDEGLPTLMVSQWQQHLALRSERLAEEVERGYSEIGHKEIFSRGGFVELLIASEGKRTHVYVDGKIVSSRSDFPLLGPDNRFLGRLAIGNSADGTRPFTGEIRRLKIYSQFYRAGSAGLAAAAPVYDFDFRPGTYPQGLSIPDRYELGKRNFFGSIDSANFEKESYKSDVLVNALGFIPVGICFAAATRRRVSSLVAQLVLVGLASFCLSMLIEWGQGYLVHRDSSLQDVLLNTFSGMVALIVPRRWILFL</sequence>
<reference evidence="3" key="1">
    <citation type="submission" date="2021-01" db="EMBL/GenBank/DDBJ databases">
        <title>Modified the classification status of verrucomicrobia.</title>
        <authorList>
            <person name="Feng X."/>
        </authorList>
    </citation>
    <scope>NUCLEOTIDE SEQUENCE</scope>
    <source>
        <strain evidence="3">KCTC 13126</strain>
    </source>
</reference>
<feature type="transmembrane region" description="Helical" evidence="1">
    <location>
        <begin position="294"/>
        <end position="312"/>
    </location>
</feature>
<dbReference type="Pfam" id="PF04892">
    <property type="entry name" value="VanZ"/>
    <property type="match status" value="1"/>
</dbReference>
<dbReference type="InterPro" id="IPR013320">
    <property type="entry name" value="ConA-like_dom_sf"/>
</dbReference>
<evidence type="ECO:0000313" key="3">
    <source>
        <dbReference type="EMBL" id="MBK1878666.1"/>
    </source>
</evidence>
<organism evidence="3 4">
    <name type="scientific">Pelagicoccus mobilis</name>
    <dbReference type="NCBI Taxonomy" id="415221"/>
    <lineage>
        <taxon>Bacteria</taxon>
        <taxon>Pseudomonadati</taxon>
        <taxon>Verrucomicrobiota</taxon>
        <taxon>Opitutia</taxon>
        <taxon>Puniceicoccales</taxon>
        <taxon>Pelagicoccaceae</taxon>
        <taxon>Pelagicoccus</taxon>
    </lineage>
</organism>
<feature type="domain" description="VanZ-like" evidence="2">
    <location>
        <begin position="260"/>
        <end position="342"/>
    </location>
</feature>
<keyword evidence="1" id="KW-1133">Transmembrane helix</keyword>
<accession>A0A934RY19</accession>
<dbReference type="Proteomes" id="UP000617628">
    <property type="component" value="Unassembled WGS sequence"/>
</dbReference>
<proteinExistence type="predicted"/>
<dbReference type="AlphaFoldDB" id="A0A934RY19"/>
<keyword evidence="1" id="KW-0812">Transmembrane</keyword>
<evidence type="ECO:0000259" key="2">
    <source>
        <dbReference type="Pfam" id="PF04892"/>
    </source>
</evidence>
<dbReference type="Pfam" id="PF13385">
    <property type="entry name" value="Laminin_G_3"/>
    <property type="match status" value="1"/>
</dbReference>
<dbReference type="EMBL" id="JAENIL010000033">
    <property type="protein sequence ID" value="MBK1878666.1"/>
    <property type="molecule type" value="Genomic_DNA"/>
</dbReference>
<evidence type="ECO:0000313" key="4">
    <source>
        <dbReference type="Proteomes" id="UP000617628"/>
    </source>
</evidence>
<dbReference type="InterPro" id="IPR006976">
    <property type="entry name" value="VanZ-like"/>
</dbReference>
<dbReference type="RefSeq" id="WP_200356878.1">
    <property type="nucleotide sequence ID" value="NZ_JAENIL010000033.1"/>
</dbReference>
<dbReference type="SUPFAM" id="SSF49899">
    <property type="entry name" value="Concanavalin A-like lectins/glucanases"/>
    <property type="match status" value="1"/>
</dbReference>
<name>A0A934RY19_9BACT</name>
<feature type="transmembrane region" description="Helical" evidence="1">
    <location>
        <begin position="324"/>
        <end position="342"/>
    </location>
</feature>
<protein>
    <submittedName>
        <fullName evidence="3">VanZ family protein</fullName>
    </submittedName>
</protein>
<comment type="caution">
    <text evidence="3">The sequence shown here is derived from an EMBL/GenBank/DDBJ whole genome shotgun (WGS) entry which is preliminary data.</text>
</comment>